<dbReference type="Pfam" id="PF25043">
    <property type="entry name" value="DUF7788"/>
    <property type="match status" value="1"/>
</dbReference>
<protein>
    <recommendedName>
        <fullName evidence="5">DUF2828 domain-containing protein</fullName>
    </recommendedName>
</protein>
<evidence type="ECO:0008006" key="5">
    <source>
        <dbReference type="Google" id="ProtNLM"/>
    </source>
</evidence>
<feature type="domain" description="DUF7788" evidence="2">
    <location>
        <begin position="290"/>
        <end position="466"/>
    </location>
</feature>
<reference evidence="3 4" key="1">
    <citation type="submission" date="2016-10" db="EMBL/GenBank/DDBJ databases">
        <authorList>
            <person name="de Groot N.N."/>
        </authorList>
    </citation>
    <scope>NUCLEOTIDE SEQUENCE [LARGE SCALE GENOMIC DNA]</scope>
    <source>
        <strain evidence="3 4">AR40</strain>
    </source>
</reference>
<dbReference type="OrthoDB" id="9255585at2"/>
<evidence type="ECO:0000259" key="1">
    <source>
        <dbReference type="Pfam" id="PF11443"/>
    </source>
</evidence>
<feature type="domain" description="DUF2828" evidence="1">
    <location>
        <begin position="124"/>
        <end position="282"/>
    </location>
</feature>
<dbReference type="InterPro" id="IPR036465">
    <property type="entry name" value="vWFA_dom_sf"/>
</dbReference>
<gene>
    <name evidence="3" type="ORF">SAMN04487884_13326</name>
</gene>
<organism evidence="3 4">
    <name type="scientific">Butyrivibrio fibrisolvens</name>
    <dbReference type="NCBI Taxonomy" id="831"/>
    <lineage>
        <taxon>Bacteria</taxon>
        <taxon>Bacillati</taxon>
        <taxon>Bacillota</taxon>
        <taxon>Clostridia</taxon>
        <taxon>Lachnospirales</taxon>
        <taxon>Lachnospiraceae</taxon>
        <taxon>Butyrivibrio</taxon>
    </lineage>
</organism>
<sequence length="489" mass="55660">MLEFLKRELNKTYTENGAATYVSTKSDCLDLFATIGALRHASDEDIILRFTRAYAEDADLAMKMLFYARDIRGGLGERRVFKVILKYLAECEPESVRKNIEFVAEYGRYDDLLALFGTPVEKEVLAYFDKALKADMAALSADKENAGVSLLAKWLPSVNTSNNEAVRNARKIARAMKMSDAEYRKALSALRAQIKIIENNLRERDYSFDYAKQPSKALYKYRQAFIRNDKARYESFIQRAAEDPSVMHTGTLSPYDVIAPVLRRKELSEAERRAMDATWNALENYAGADNSLVVVDGSGSMYWNANPSPAAVAQSLGIYFAERNTGAFHNHFITFSTNPRLIEIKGRDIVDKVRYCMSFNECSNTNIEKTFMLLLQTAVRNGLRQSDMPEKLYIISDMEFDYCVGDAKATNFENAKREFEKRGYRLPQVIFWNVNSRNMQQPVRMNDQGVALVSGCSPQVFSMLKDGNLEPYKFMMSVLSAPRYERIAA</sequence>
<dbReference type="Pfam" id="PF11443">
    <property type="entry name" value="DUF2828"/>
    <property type="match status" value="2"/>
</dbReference>
<dbReference type="AlphaFoldDB" id="A0A1H9WR72"/>
<dbReference type="PANTHER" id="PTHR31373:SF27">
    <property type="entry name" value="TROVE DOMAIN-CONTAINING PROTEIN"/>
    <property type="match status" value="1"/>
</dbReference>
<evidence type="ECO:0000313" key="3">
    <source>
        <dbReference type="EMBL" id="SES36430.1"/>
    </source>
</evidence>
<dbReference type="InterPro" id="IPR056690">
    <property type="entry name" value="DUF7788"/>
</dbReference>
<dbReference type="PANTHER" id="PTHR31373">
    <property type="entry name" value="OS06G0652100 PROTEIN"/>
    <property type="match status" value="1"/>
</dbReference>
<dbReference type="Gene3D" id="3.40.50.410">
    <property type="entry name" value="von Willebrand factor, type A domain"/>
    <property type="match status" value="1"/>
</dbReference>
<evidence type="ECO:0000259" key="2">
    <source>
        <dbReference type="Pfam" id="PF25043"/>
    </source>
</evidence>
<accession>A0A1H9WR72</accession>
<dbReference type="SUPFAM" id="SSF53300">
    <property type="entry name" value="vWA-like"/>
    <property type="match status" value="1"/>
</dbReference>
<dbReference type="EMBL" id="FOGJ01000033">
    <property type="protein sequence ID" value="SES36430.1"/>
    <property type="molecule type" value="Genomic_DNA"/>
</dbReference>
<dbReference type="InterPro" id="IPR011205">
    <property type="entry name" value="UCP015417_vWA"/>
</dbReference>
<dbReference type="InterPro" id="IPR058580">
    <property type="entry name" value="DUF2828"/>
</dbReference>
<proteinExistence type="predicted"/>
<dbReference type="Proteomes" id="UP000182584">
    <property type="component" value="Unassembled WGS sequence"/>
</dbReference>
<dbReference type="PIRSF" id="PIRSF015417">
    <property type="entry name" value="T31B5_30_vWA"/>
    <property type="match status" value="1"/>
</dbReference>
<name>A0A1H9WR72_BUTFI</name>
<evidence type="ECO:0000313" key="4">
    <source>
        <dbReference type="Proteomes" id="UP000182584"/>
    </source>
</evidence>
<feature type="domain" description="DUF2828" evidence="1">
    <location>
        <begin position="14"/>
        <end position="105"/>
    </location>
</feature>